<dbReference type="InterPro" id="IPR027417">
    <property type="entry name" value="P-loop_NTPase"/>
</dbReference>
<dbReference type="GO" id="GO:0005737">
    <property type="term" value="C:cytoplasm"/>
    <property type="evidence" value="ECO:0007669"/>
    <property type="project" value="TreeGrafter"/>
</dbReference>
<name>A0A8J3X8P0_9ACTN</name>
<dbReference type="RefSeq" id="WP_203955418.1">
    <property type="nucleotide sequence ID" value="NZ_BOOO01000027.1"/>
</dbReference>
<evidence type="ECO:0000259" key="4">
    <source>
        <dbReference type="Pfam" id="PF13191"/>
    </source>
</evidence>
<gene>
    <name evidence="5" type="ORF">Pmi06nite_49330</name>
</gene>
<sequence length="818" mass="85941">MVLWGRDKERGALDALVEAAHQGLSGVLVLRGDAGIGKTALLDHLAESARDIRVIRVAGVESEADFPFAALHRIFVPFLRRQNRLSPSQQTALLVACGVADGPPPDRFLVSLAALSLLAEVGECGPLLCCVDDAQWLDGESVDVLAFIGRRMYAEGIGLVFAVRPGFAPLEGLPTLEVAGLEERHALELLRSVVDGPLDARVAARIVEETGGNPLALTDLGRELSAEQLKGGLALPEPLPVGGRLEAHYLRRVRALPRAGQTWLLLAAAEPAGDLVYITEAAALLGVTPDASHPAEAVHLIALRQTAEFRHPLVRSAVYGGATSVERRRVHSALAAVTDRPEHADRRAWHLAAASIGPDEAVATELEKAAERAAGHGGYAARATFLARAAELTPDGHARAGRSLAAAEAAFAAGAPLQAQTLLDGLDTVLLDDIGRGRALMVRAGALIGLGAARAFAQAPLLGLSAASAFEEQAPELARDALLYTLERALSAEHLLRGTTPAEIARACDALLARTGVSAAPDLVLRAFATLINDGYERATPHLRLAVDALLDPDTPDEHVTRGYNTAVTFCMLTWEYKQRTALVTRAADIARRTGALWHLDSALFCASMNETIYGDLAAADALLVEGHQVRSAIGATADVWEIYRHPELLAWHAGDTGLATTLRGSARAATTLGLGAMESINRIGLVILALGRGDYAEACATAHHLVDTDAVGVHSRVLPDLVESAARSGDRVLATSALKTLTSRATASGTPWAHGLLARSEAILAHGDHAEPLYLKAIDILAPTRAAPTWRAPTCSTGSGCGGRDDAGTPATGSVRP</sequence>
<dbReference type="InterPro" id="IPR041664">
    <property type="entry name" value="AAA_16"/>
</dbReference>
<dbReference type="Pfam" id="PF13191">
    <property type="entry name" value="AAA_16"/>
    <property type="match status" value="1"/>
</dbReference>
<dbReference type="AlphaFoldDB" id="A0A8J3X8P0"/>
<reference evidence="5 6" key="1">
    <citation type="submission" date="2021-01" db="EMBL/GenBank/DDBJ databases">
        <title>Whole genome shotgun sequence of Planotetraspora mira NBRC 15435.</title>
        <authorList>
            <person name="Komaki H."/>
            <person name="Tamura T."/>
        </authorList>
    </citation>
    <scope>NUCLEOTIDE SEQUENCE [LARGE SCALE GENOMIC DNA]</scope>
    <source>
        <strain evidence="5 6">NBRC 15435</strain>
    </source>
</reference>
<dbReference type="GO" id="GO:0005524">
    <property type="term" value="F:ATP binding"/>
    <property type="evidence" value="ECO:0007669"/>
    <property type="project" value="UniProtKB-KW"/>
</dbReference>
<accession>A0A8J3X8P0</accession>
<organism evidence="5 6">
    <name type="scientific">Planotetraspora mira</name>
    <dbReference type="NCBI Taxonomy" id="58121"/>
    <lineage>
        <taxon>Bacteria</taxon>
        <taxon>Bacillati</taxon>
        <taxon>Actinomycetota</taxon>
        <taxon>Actinomycetes</taxon>
        <taxon>Streptosporangiales</taxon>
        <taxon>Streptosporangiaceae</taxon>
        <taxon>Planotetraspora</taxon>
    </lineage>
</organism>
<dbReference type="PANTHER" id="PTHR16305:SF35">
    <property type="entry name" value="TRANSCRIPTIONAL ACTIVATOR DOMAIN"/>
    <property type="match status" value="1"/>
</dbReference>
<dbReference type="SUPFAM" id="SSF52540">
    <property type="entry name" value="P-loop containing nucleoside triphosphate hydrolases"/>
    <property type="match status" value="1"/>
</dbReference>
<dbReference type="Proteomes" id="UP000650628">
    <property type="component" value="Unassembled WGS sequence"/>
</dbReference>
<dbReference type="EMBL" id="BOOO01000027">
    <property type="protein sequence ID" value="GII31491.1"/>
    <property type="molecule type" value="Genomic_DNA"/>
</dbReference>
<evidence type="ECO:0000256" key="3">
    <source>
        <dbReference type="SAM" id="MobiDB-lite"/>
    </source>
</evidence>
<evidence type="ECO:0000256" key="2">
    <source>
        <dbReference type="ARBA" id="ARBA00022840"/>
    </source>
</evidence>
<proteinExistence type="predicted"/>
<keyword evidence="2" id="KW-0067">ATP-binding</keyword>
<keyword evidence="6" id="KW-1185">Reference proteome</keyword>
<dbReference type="GO" id="GO:0004016">
    <property type="term" value="F:adenylate cyclase activity"/>
    <property type="evidence" value="ECO:0007669"/>
    <property type="project" value="TreeGrafter"/>
</dbReference>
<protein>
    <submittedName>
        <fullName evidence="5">Transcriptional regulator</fullName>
    </submittedName>
</protein>
<evidence type="ECO:0000313" key="5">
    <source>
        <dbReference type="EMBL" id="GII31491.1"/>
    </source>
</evidence>
<dbReference type="Gene3D" id="3.40.50.300">
    <property type="entry name" value="P-loop containing nucleotide triphosphate hydrolases"/>
    <property type="match status" value="1"/>
</dbReference>
<keyword evidence="1" id="KW-0547">Nucleotide-binding</keyword>
<comment type="caution">
    <text evidence="5">The sequence shown here is derived from an EMBL/GenBank/DDBJ whole genome shotgun (WGS) entry which is preliminary data.</text>
</comment>
<feature type="region of interest" description="Disordered" evidence="3">
    <location>
        <begin position="793"/>
        <end position="818"/>
    </location>
</feature>
<feature type="domain" description="Orc1-like AAA ATPase" evidence="4">
    <location>
        <begin position="3"/>
        <end position="151"/>
    </location>
</feature>
<dbReference type="PANTHER" id="PTHR16305">
    <property type="entry name" value="TESTICULAR SOLUBLE ADENYLYL CYCLASE"/>
    <property type="match status" value="1"/>
</dbReference>
<evidence type="ECO:0000313" key="6">
    <source>
        <dbReference type="Proteomes" id="UP000650628"/>
    </source>
</evidence>
<evidence type="ECO:0000256" key="1">
    <source>
        <dbReference type="ARBA" id="ARBA00022741"/>
    </source>
</evidence>